<dbReference type="InterPro" id="IPR035992">
    <property type="entry name" value="Ricin_B-like_lectins"/>
</dbReference>
<feature type="signal peptide" evidence="1">
    <location>
        <begin position="1"/>
        <end position="29"/>
    </location>
</feature>
<dbReference type="Pfam" id="PF14200">
    <property type="entry name" value="RicinB_lectin_2"/>
    <property type="match status" value="1"/>
</dbReference>
<protein>
    <submittedName>
        <fullName evidence="3">Ricin-type beta-trefoil lectin domain-like</fullName>
    </submittedName>
</protein>
<gene>
    <name evidence="3" type="ORF">SAMN05216267_1022103</name>
</gene>
<organism evidence="3 4">
    <name type="scientific">Actinacidiphila rubida</name>
    <dbReference type="NCBI Taxonomy" id="310780"/>
    <lineage>
        <taxon>Bacteria</taxon>
        <taxon>Bacillati</taxon>
        <taxon>Actinomycetota</taxon>
        <taxon>Actinomycetes</taxon>
        <taxon>Kitasatosporales</taxon>
        <taxon>Streptomycetaceae</taxon>
        <taxon>Actinacidiphila</taxon>
    </lineage>
</organism>
<sequence>MTSCKLGRRLAVVAFAALLPLAVTSNAHATGLGNFYIKNLWTKQCVDLGGTGAQPNGTVVWQDSCLNNGASDNQEWGFLSTRKTSHGTQLYEIVNVKSQRCLDLPGTGADGAGSAVSLITCQADQAADNQEWYIDSLDGTNHYVLLINYASSGNQPGVFKDDECLDVSGFAEDDGDEYPRAPLTIYPCTTNSSTNVNGSWYDGVPYDDHVWDLQTV</sequence>
<evidence type="ECO:0000259" key="2">
    <source>
        <dbReference type="Pfam" id="PF14200"/>
    </source>
</evidence>
<feature type="domain" description="Ricin B lectin" evidence="2">
    <location>
        <begin position="72"/>
        <end position="152"/>
    </location>
</feature>
<proteinExistence type="predicted"/>
<dbReference type="GO" id="GO:0030246">
    <property type="term" value="F:carbohydrate binding"/>
    <property type="evidence" value="ECO:0007669"/>
    <property type="project" value="UniProtKB-KW"/>
</dbReference>
<dbReference type="Gene3D" id="2.80.10.50">
    <property type="match status" value="1"/>
</dbReference>
<keyword evidence="1" id="KW-0732">Signal</keyword>
<dbReference type="InterPro" id="IPR000772">
    <property type="entry name" value="Ricin_B_lectin"/>
</dbReference>
<reference evidence="3 4" key="1">
    <citation type="submission" date="2016-10" db="EMBL/GenBank/DDBJ databases">
        <authorList>
            <person name="de Groot N.N."/>
        </authorList>
    </citation>
    <scope>NUCLEOTIDE SEQUENCE [LARGE SCALE GENOMIC DNA]</scope>
    <source>
        <strain evidence="3 4">CGMCC 4.2026</strain>
    </source>
</reference>
<dbReference type="Proteomes" id="UP000181951">
    <property type="component" value="Unassembled WGS sequence"/>
</dbReference>
<dbReference type="EMBL" id="FODD01000022">
    <property type="protein sequence ID" value="SEO29738.1"/>
    <property type="molecule type" value="Genomic_DNA"/>
</dbReference>
<dbReference type="CDD" id="cd00161">
    <property type="entry name" value="beta-trefoil_Ricin-like"/>
    <property type="match status" value="1"/>
</dbReference>
<accession>A0A1H8NJY8</accession>
<keyword evidence="4" id="KW-1185">Reference proteome</keyword>
<evidence type="ECO:0000313" key="3">
    <source>
        <dbReference type="EMBL" id="SEO29738.1"/>
    </source>
</evidence>
<evidence type="ECO:0000256" key="1">
    <source>
        <dbReference type="SAM" id="SignalP"/>
    </source>
</evidence>
<name>A0A1H8NJY8_9ACTN</name>
<dbReference type="AlphaFoldDB" id="A0A1H8NJY8"/>
<dbReference type="RefSeq" id="WP_069464546.1">
    <property type="nucleotide sequence ID" value="NZ_FODD01000022.1"/>
</dbReference>
<feature type="chain" id="PRO_5010296675" evidence="1">
    <location>
        <begin position="30"/>
        <end position="216"/>
    </location>
</feature>
<dbReference type="STRING" id="310780.SAMN05216267_1022103"/>
<evidence type="ECO:0000313" key="4">
    <source>
        <dbReference type="Proteomes" id="UP000181951"/>
    </source>
</evidence>
<keyword evidence="3" id="KW-0430">Lectin</keyword>
<dbReference type="PROSITE" id="PS50231">
    <property type="entry name" value="RICIN_B_LECTIN"/>
    <property type="match status" value="1"/>
</dbReference>
<dbReference type="SUPFAM" id="SSF50370">
    <property type="entry name" value="Ricin B-like lectins"/>
    <property type="match status" value="1"/>
</dbReference>